<dbReference type="PANTHER" id="PTHR13617:SF14">
    <property type="entry name" value="PROTEIN ABHD18"/>
    <property type="match status" value="1"/>
</dbReference>
<dbReference type="EMBL" id="LR782622">
    <property type="protein sequence ID" value="CAB3219655.1"/>
    <property type="molecule type" value="mRNA"/>
</dbReference>
<dbReference type="PANTHER" id="PTHR13617">
    <property type="entry name" value="PROTEIN ABHD18"/>
    <property type="match status" value="1"/>
</dbReference>
<dbReference type="Gene3D" id="3.40.50.1820">
    <property type="entry name" value="alpha/beta hydrolase"/>
    <property type="match status" value="1"/>
</dbReference>
<dbReference type="InterPro" id="IPR019149">
    <property type="entry name" value="ABHD18"/>
</dbReference>
<organism evidence="1">
    <name type="scientific">Phallusia mammillata</name>
    <dbReference type="NCBI Taxonomy" id="59560"/>
    <lineage>
        <taxon>Eukaryota</taxon>
        <taxon>Metazoa</taxon>
        <taxon>Chordata</taxon>
        <taxon>Tunicata</taxon>
        <taxon>Ascidiacea</taxon>
        <taxon>Phlebobranchia</taxon>
        <taxon>Ascidiidae</taxon>
        <taxon>Phallusia</taxon>
    </lineage>
</organism>
<protein>
    <submittedName>
        <fullName evidence="1">Uncharacterized protein C4orf29 homolog</fullName>
    </submittedName>
</protein>
<dbReference type="SUPFAM" id="SSF53474">
    <property type="entry name" value="alpha/beta-Hydrolases"/>
    <property type="match status" value="1"/>
</dbReference>
<reference evidence="1" key="1">
    <citation type="submission" date="2020-04" db="EMBL/GenBank/DDBJ databases">
        <authorList>
            <person name="Neveu A P."/>
        </authorList>
    </citation>
    <scope>NUCLEOTIDE SEQUENCE</scope>
    <source>
        <tissue evidence="1">Whole embryo</tissue>
    </source>
</reference>
<evidence type="ECO:0000313" key="1">
    <source>
        <dbReference type="EMBL" id="CAB3219655.1"/>
    </source>
</evidence>
<proteinExistence type="evidence at transcript level"/>
<accession>A0A6F9D6E2</accession>
<dbReference type="AlphaFoldDB" id="A0A6F9D6E2"/>
<dbReference type="InterPro" id="IPR029058">
    <property type="entry name" value="AB_hydrolase_fold"/>
</dbReference>
<gene>
    <name evidence="1" type="primary">Abhd18</name>
</gene>
<name>A0A6F9D6E2_9ASCI</name>
<sequence>MSGLSKIDLFYRRLVLTKFYTEGWGKPEEIKEILQMHKLISNRETCSKLVNPHYEVKIDQEIKSNNCTLVKGHFVTPLMEIVPNLVPNSIKVANFEVVLPKGKRFGKLSSQKPACIHMAGTGDHGFSRRRELLAKPLLNSGITSLLLENPFYGVRKPKEQWRSGLLKVSDLFVMGSCLILEAQVLLHWLKQLGYGPLGLTGISMGGHMASLAATNWPEPIALIPCLSWTSASVVWTDGVLSKAVPWRVLESQYAKNPRYEKEIFELLDGIDSYKLGKSFGSQNAVDSTDIEKKEALQHNSAEKLDKARRQQETIQFMRGVMDQVTHLGNFSKPVDTSAVTFVVGKGDAYFPRSTLKPMDEVWPGCEIREFDAGHVAGILMHYPDFVQAIIDTFDRVLKKQAKLNNQVNNSNNVIFRPPQPTSKLALPLSMSVWLKAFALKS</sequence>
<dbReference type="Pfam" id="PF09752">
    <property type="entry name" value="ABHD18"/>
    <property type="match status" value="1"/>
</dbReference>